<evidence type="ECO:0000256" key="1">
    <source>
        <dbReference type="SAM" id="MobiDB-lite"/>
    </source>
</evidence>
<sequence>MGFDPHEPEQRGKLNDALGAAGISMGELWLRYFSMSGSAGEYEVQAYAQGLISLPVAQRDLLAMAANELIDEKPQPRAPYVDQLDDSNAAGAVDIGEQDARGPNPNT</sequence>
<evidence type="ECO:0000313" key="2">
    <source>
        <dbReference type="EMBL" id="WXK93879.1"/>
    </source>
</evidence>
<dbReference type="Proteomes" id="UP001623384">
    <property type="component" value="Chromosome"/>
</dbReference>
<dbReference type="RefSeq" id="WP_406636558.1">
    <property type="nucleotide sequence ID" value="NZ_CP148033.1"/>
</dbReference>
<reference evidence="2 3" key="1">
    <citation type="submission" date="2024-03" db="EMBL/GenBank/DDBJ databases">
        <title>Rhodococcus navarretei sp. nov. and Pseudarthrobacter quantumdoti sp. nov., two new species with the ability to biosynthesize Quantum Dots isolated from soil samples at Union Glacier, Antarctica.</title>
        <authorList>
            <person name="Vargas M."/>
        </authorList>
    </citation>
    <scope>NUCLEOTIDE SEQUENCE [LARGE SCALE GENOMIC DNA]</scope>
    <source>
        <strain evidence="2 3">RC-2-3</strain>
    </source>
</reference>
<dbReference type="EMBL" id="CP148033">
    <property type="protein sequence ID" value="WXK93879.1"/>
    <property type="molecule type" value="Genomic_DNA"/>
</dbReference>
<accession>A0ABZ2R7P5</accession>
<feature type="region of interest" description="Disordered" evidence="1">
    <location>
        <begin position="74"/>
        <end position="107"/>
    </location>
</feature>
<protein>
    <submittedName>
        <fullName evidence="2">Uncharacterized protein</fullName>
    </submittedName>
</protein>
<proteinExistence type="predicted"/>
<name>A0ABZ2R7P5_9MICC</name>
<keyword evidence="3" id="KW-1185">Reference proteome</keyword>
<organism evidence="2 3">
    <name type="scientific">Pseudarthrobacter quantipunctorum</name>
    <dbReference type="NCBI Taxonomy" id="3128980"/>
    <lineage>
        <taxon>Bacteria</taxon>
        <taxon>Bacillati</taxon>
        <taxon>Actinomycetota</taxon>
        <taxon>Actinomycetes</taxon>
        <taxon>Micrococcales</taxon>
        <taxon>Micrococcaceae</taxon>
        <taxon>Pseudarthrobacter</taxon>
    </lineage>
</organism>
<evidence type="ECO:0000313" key="3">
    <source>
        <dbReference type="Proteomes" id="UP001623384"/>
    </source>
</evidence>
<gene>
    <name evidence="2" type="ORF">WHH00_03465</name>
</gene>